<evidence type="ECO:0000313" key="3">
    <source>
        <dbReference type="Proteomes" id="UP001203665"/>
    </source>
</evidence>
<name>A0ABT0XL87_9BACI</name>
<sequence length="45" mass="4660">MITLSVAIVLISISSGFSHQTQAAVGKPVIEYTTTGKVDTGRGKP</sequence>
<keyword evidence="1" id="KW-0732">Signal</keyword>
<organism evidence="2 3">
    <name type="scientific">Alkalicoccobacillus plakortidis</name>
    <dbReference type="NCBI Taxonomy" id="444060"/>
    <lineage>
        <taxon>Bacteria</taxon>
        <taxon>Bacillati</taxon>
        <taxon>Bacillota</taxon>
        <taxon>Bacilli</taxon>
        <taxon>Bacillales</taxon>
        <taxon>Bacillaceae</taxon>
        <taxon>Alkalicoccobacillus</taxon>
    </lineage>
</organism>
<comment type="caution">
    <text evidence="2">The sequence shown here is derived from an EMBL/GenBank/DDBJ whole genome shotgun (WGS) entry which is preliminary data.</text>
</comment>
<keyword evidence="3" id="KW-1185">Reference proteome</keyword>
<feature type="signal peptide" evidence="1">
    <location>
        <begin position="1"/>
        <end position="23"/>
    </location>
</feature>
<proteinExistence type="predicted"/>
<accession>A0ABT0XL87</accession>
<reference evidence="2" key="1">
    <citation type="submission" date="2022-06" db="EMBL/GenBank/DDBJ databases">
        <title>Alkalicoccobacillus porphyridii sp. nov., isolated from a marine red alga, Porphyridium purpureum and reclassification of Shouchella plakortidis and Shouchella gibsonii as Alkalicoccobacillus plakortidis comb. nov. and Alkalicoccobacillus gibsonii comb. nov.</title>
        <authorList>
            <person name="Kim K.H."/>
            <person name="Lee J.K."/>
            <person name="Han D.M."/>
            <person name="Baek J.H."/>
            <person name="Jeon C.O."/>
        </authorList>
    </citation>
    <scope>NUCLEOTIDE SEQUENCE</scope>
    <source>
        <strain evidence="2">DSM 19153</strain>
    </source>
</reference>
<dbReference type="RefSeq" id="WP_251609328.1">
    <property type="nucleotide sequence ID" value="NZ_JAMQJY010000002.1"/>
</dbReference>
<dbReference type="EMBL" id="JAMQJY010000002">
    <property type="protein sequence ID" value="MCM2676597.1"/>
    <property type="molecule type" value="Genomic_DNA"/>
</dbReference>
<evidence type="ECO:0000313" key="2">
    <source>
        <dbReference type="EMBL" id="MCM2676597.1"/>
    </source>
</evidence>
<evidence type="ECO:0000256" key="1">
    <source>
        <dbReference type="SAM" id="SignalP"/>
    </source>
</evidence>
<gene>
    <name evidence="2" type="ORF">NDM98_14720</name>
</gene>
<protein>
    <submittedName>
        <fullName evidence="2">Uncharacterized protein</fullName>
    </submittedName>
</protein>
<dbReference type="Proteomes" id="UP001203665">
    <property type="component" value="Unassembled WGS sequence"/>
</dbReference>
<feature type="chain" id="PRO_5046662776" evidence="1">
    <location>
        <begin position="24"/>
        <end position="45"/>
    </location>
</feature>